<dbReference type="AlphaFoldDB" id="W2HD61"/>
<dbReference type="EMBL" id="KI684973">
    <property type="protein sequence ID" value="ETK93212.1"/>
    <property type="molecule type" value="Genomic_DNA"/>
</dbReference>
<accession>W2HD61</accession>
<sequence length="125" mass="14356">MVIGEVPSRTCRYCDDEPCEWVQYSRDITGSRLRMLTCSHRRLTSRLVTRTLSQHYYYKKYGQLSKKTRIRLPFCVERGIQRLDNAVSRVCTVGSPPYSHYLVCIQSLGKESSAERTVSEVGVSA</sequence>
<evidence type="ECO:0000313" key="1">
    <source>
        <dbReference type="EMBL" id="ETK93212.1"/>
    </source>
</evidence>
<organism evidence="1">
    <name type="scientific">Phytophthora nicotianae</name>
    <name type="common">Potato buckeye rot agent</name>
    <name type="synonym">Phytophthora parasitica</name>
    <dbReference type="NCBI Taxonomy" id="4792"/>
    <lineage>
        <taxon>Eukaryota</taxon>
        <taxon>Sar</taxon>
        <taxon>Stramenopiles</taxon>
        <taxon>Oomycota</taxon>
        <taxon>Peronosporomycetes</taxon>
        <taxon>Peronosporales</taxon>
        <taxon>Peronosporaceae</taxon>
        <taxon>Phytophthora</taxon>
    </lineage>
</organism>
<evidence type="ECO:0000313" key="3">
    <source>
        <dbReference type="Proteomes" id="UP000053864"/>
    </source>
</evidence>
<reference evidence="2 3" key="2">
    <citation type="submission" date="2013-11" db="EMBL/GenBank/DDBJ databases">
        <title>The Genome Sequence of Phytophthora parasitica CJ05E6.</title>
        <authorList>
            <consortium name="The Broad Institute Genomics Platform"/>
            <person name="Russ C."/>
            <person name="Tyler B."/>
            <person name="Panabieres F."/>
            <person name="Shan W."/>
            <person name="Tripathy S."/>
            <person name="Grunwald N."/>
            <person name="Machado M."/>
            <person name="Johnson C.S."/>
            <person name="Arredondo F."/>
            <person name="Hong C."/>
            <person name="Coffey M."/>
            <person name="Young S.K."/>
            <person name="Zeng Q."/>
            <person name="Gargeya S."/>
            <person name="Fitzgerald M."/>
            <person name="Abouelleil A."/>
            <person name="Alvarado L."/>
            <person name="Chapman S.B."/>
            <person name="Gainer-Dewar J."/>
            <person name="Goldberg J."/>
            <person name="Griggs A."/>
            <person name="Gujja S."/>
            <person name="Hansen M."/>
            <person name="Howarth C."/>
            <person name="Imamovic A."/>
            <person name="Ireland A."/>
            <person name="Larimer J."/>
            <person name="McCowan C."/>
            <person name="Murphy C."/>
            <person name="Pearson M."/>
            <person name="Poon T.W."/>
            <person name="Priest M."/>
            <person name="Roberts A."/>
            <person name="Saif S."/>
            <person name="Shea T."/>
            <person name="Sykes S."/>
            <person name="Wortman J."/>
            <person name="Nusbaum C."/>
            <person name="Birren B."/>
        </authorList>
    </citation>
    <scope>NUCLEOTIDE SEQUENCE [LARGE SCALE GENOMIC DNA]</scope>
    <source>
        <strain evidence="2 3">CJ05E6</strain>
    </source>
</reference>
<evidence type="ECO:0000313" key="2">
    <source>
        <dbReference type="EMBL" id="ETL46627.1"/>
    </source>
</evidence>
<gene>
    <name evidence="1" type="ORF">L915_03579</name>
    <name evidence="2" type="ORF">L916_03527</name>
</gene>
<name>W2HD61_PHYNI</name>
<dbReference type="Proteomes" id="UP000053864">
    <property type="component" value="Unassembled WGS sequence"/>
</dbReference>
<proteinExistence type="predicted"/>
<dbReference type="Proteomes" id="UP000053236">
    <property type="component" value="Unassembled WGS sequence"/>
</dbReference>
<dbReference type="EMBL" id="KI671492">
    <property type="protein sequence ID" value="ETL46627.1"/>
    <property type="molecule type" value="Genomic_DNA"/>
</dbReference>
<protein>
    <submittedName>
        <fullName evidence="1">Uncharacterized protein</fullName>
    </submittedName>
</protein>
<reference evidence="1" key="1">
    <citation type="submission" date="2013-11" db="EMBL/GenBank/DDBJ databases">
        <title>The Genome Sequence of Phytophthora parasitica CJ02B3.</title>
        <authorList>
            <consortium name="The Broad Institute Genomics Platform"/>
            <person name="Russ C."/>
            <person name="Tyler B."/>
            <person name="Panabieres F."/>
            <person name="Shan W."/>
            <person name="Tripathy S."/>
            <person name="Grunwald N."/>
            <person name="Machado M."/>
            <person name="Johnson C.S."/>
            <person name="Arredondo F."/>
            <person name="Hong C."/>
            <person name="Coffey M."/>
            <person name="Young S.K."/>
            <person name="Zeng Q."/>
            <person name="Gargeya S."/>
            <person name="Fitzgerald M."/>
            <person name="Abouelleil A."/>
            <person name="Alvarado L."/>
            <person name="Chapman S.B."/>
            <person name="Gainer-Dewar J."/>
            <person name="Goldberg J."/>
            <person name="Griggs A."/>
            <person name="Gujja S."/>
            <person name="Hansen M."/>
            <person name="Howarth C."/>
            <person name="Imamovic A."/>
            <person name="Ireland A."/>
            <person name="Larimer J."/>
            <person name="McCowan C."/>
            <person name="Murphy C."/>
            <person name="Pearson M."/>
            <person name="Poon T.W."/>
            <person name="Priest M."/>
            <person name="Roberts A."/>
            <person name="Saif S."/>
            <person name="Shea T."/>
            <person name="Sykes S."/>
            <person name="Wortman J."/>
            <person name="Nusbaum C."/>
            <person name="Birren B."/>
        </authorList>
    </citation>
    <scope>NUCLEOTIDE SEQUENCE [LARGE SCALE GENOMIC DNA]</scope>
    <source>
        <strain evidence="1">CJ02B3</strain>
    </source>
</reference>